<accession>A0AAN8PNV6</accession>
<evidence type="ECO:0000256" key="1">
    <source>
        <dbReference type="SAM" id="MobiDB-lite"/>
    </source>
</evidence>
<gene>
    <name evidence="2" type="ORF">RUM43_008294</name>
</gene>
<name>A0AAN8PNV6_POLSC</name>
<dbReference type="AlphaFoldDB" id="A0AAN8PNV6"/>
<dbReference type="Proteomes" id="UP001372834">
    <property type="component" value="Unassembled WGS sequence"/>
</dbReference>
<organism evidence="2 3">
    <name type="scientific">Polyplax serrata</name>
    <name type="common">Common mouse louse</name>
    <dbReference type="NCBI Taxonomy" id="468196"/>
    <lineage>
        <taxon>Eukaryota</taxon>
        <taxon>Metazoa</taxon>
        <taxon>Ecdysozoa</taxon>
        <taxon>Arthropoda</taxon>
        <taxon>Hexapoda</taxon>
        <taxon>Insecta</taxon>
        <taxon>Pterygota</taxon>
        <taxon>Neoptera</taxon>
        <taxon>Paraneoptera</taxon>
        <taxon>Psocodea</taxon>
        <taxon>Troctomorpha</taxon>
        <taxon>Phthiraptera</taxon>
        <taxon>Anoplura</taxon>
        <taxon>Polyplacidae</taxon>
        <taxon>Polyplax</taxon>
    </lineage>
</organism>
<feature type="region of interest" description="Disordered" evidence="1">
    <location>
        <begin position="1"/>
        <end position="70"/>
    </location>
</feature>
<sequence length="159" mass="18338">MECKKVGEPLQNQERISNGDDNRNKKGDKKGEERQMNKGRKDSKIRTQKYGGIRREGEKNKNTGGGICLAGQKTRSRVRAGAIGPKYYRKQGRSGNYDEDDWCPYNWEQSNICSLRVLDNQVLSLPFYRTKFSVELTMLGRMKKKHPLSPHHILQDHEA</sequence>
<reference evidence="2 3" key="1">
    <citation type="submission" date="2023-10" db="EMBL/GenBank/DDBJ databases">
        <title>Genomes of two closely related lineages of the louse Polyplax serrata with different host specificities.</title>
        <authorList>
            <person name="Martinu J."/>
            <person name="Tarabai H."/>
            <person name="Stefka J."/>
            <person name="Hypsa V."/>
        </authorList>
    </citation>
    <scope>NUCLEOTIDE SEQUENCE [LARGE SCALE GENOMIC DNA]</scope>
    <source>
        <strain evidence="2">HR10_N</strain>
    </source>
</reference>
<dbReference type="EMBL" id="JAWJWE010000003">
    <property type="protein sequence ID" value="KAK6640017.1"/>
    <property type="molecule type" value="Genomic_DNA"/>
</dbReference>
<proteinExistence type="predicted"/>
<evidence type="ECO:0000313" key="2">
    <source>
        <dbReference type="EMBL" id="KAK6640017.1"/>
    </source>
</evidence>
<protein>
    <submittedName>
        <fullName evidence="2">Uncharacterized protein</fullName>
    </submittedName>
</protein>
<comment type="caution">
    <text evidence="2">The sequence shown here is derived from an EMBL/GenBank/DDBJ whole genome shotgun (WGS) entry which is preliminary data.</text>
</comment>
<feature type="compositionally biased region" description="Basic and acidic residues" evidence="1">
    <location>
        <begin position="17"/>
        <end position="45"/>
    </location>
</feature>
<evidence type="ECO:0000313" key="3">
    <source>
        <dbReference type="Proteomes" id="UP001372834"/>
    </source>
</evidence>